<name>A0ACC2IWS8_9PEZI</name>
<evidence type="ECO:0000313" key="2">
    <source>
        <dbReference type="Proteomes" id="UP001153334"/>
    </source>
</evidence>
<sequence length="379" mass="39890">MATTDQPSLPESMKAQFLDAFNTPYALRSVPIPTLSSSHDILIKVDAASYCHTDAVLAAGQMQPNPPSLPHIGCHEFAGTIVALSDGASSSFKIGDRVGVPGRSSHPCGTCFECAAGPTPDDPDADPPGYSVHCTDCLNNGISGPGGFREYAVVDSRQIAIAPDSLAAVDTAVLMCAGVTIFNALKRCALKPGQRVGIIGCGGGLGHLGLQFATKMGLRVVGVDNADAPLQLARDLATPARIVDARVEDANTVAIQLGKEDGKQDRGDMGLDSVIILPESQKGFDYGVGLLRNHGRCVVVSFPEKGFHVSARDIVFRDISIVGSLVGSNKTMRETLQFAAEHNVKAVMKTFPLSRLNDLVTEYHKGEGGKLVVDMALPD</sequence>
<evidence type="ECO:0000313" key="1">
    <source>
        <dbReference type="EMBL" id="KAJ8119655.1"/>
    </source>
</evidence>
<comment type="caution">
    <text evidence="1">The sequence shown here is derived from an EMBL/GenBank/DDBJ whole genome shotgun (WGS) entry which is preliminary data.</text>
</comment>
<reference evidence="1" key="1">
    <citation type="submission" date="2022-11" db="EMBL/GenBank/DDBJ databases">
        <title>Genome Sequence of Nemania bipapillata.</title>
        <authorList>
            <person name="Buettner E."/>
        </authorList>
    </citation>
    <scope>NUCLEOTIDE SEQUENCE</scope>
    <source>
        <strain evidence="1">CP14</strain>
    </source>
</reference>
<organism evidence="1 2">
    <name type="scientific">Nemania bipapillata</name>
    <dbReference type="NCBI Taxonomy" id="110536"/>
    <lineage>
        <taxon>Eukaryota</taxon>
        <taxon>Fungi</taxon>
        <taxon>Dikarya</taxon>
        <taxon>Ascomycota</taxon>
        <taxon>Pezizomycotina</taxon>
        <taxon>Sordariomycetes</taxon>
        <taxon>Xylariomycetidae</taxon>
        <taxon>Xylariales</taxon>
        <taxon>Xylariaceae</taxon>
        <taxon>Nemania</taxon>
    </lineage>
</organism>
<dbReference type="Proteomes" id="UP001153334">
    <property type="component" value="Unassembled WGS sequence"/>
</dbReference>
<gene>
    <name evidence="1" type="ORF">ONZ43_g3440</name>
</gene>
<accession>A0ACC2IWS8</accession>
<protein>
    <submittedName>
        <fullName evidence="1">Uncharacterized protein</fullName>
    </submittedName>
</protein>
<proteinExistence type="predicted"/>
<dbReference type="EMBL" id="JAPESX010000800">
    <property type="protein sequence ID" value="KAJ8119655.1"/>
    <property type="molecule type" value="Genomic_DNA"/>
</dbReference>
<keyword evidence="2" id="KW-1185">Reference proteome</keyword>